<keyword evidence="1" id="KW-0812">Transmembrane</keyword>
<keyword evidence="1" id="KW-1133">Transmembrane helix</keyword>
<feature type="transmembrane region" description="Helical" evidence="1">
    <location>
        <begin position="236"/>
        <end position="259"/>
    </location>
</feature>
<feature type="transmembrane region" description="Helical" evidence="1">
    <location>
        <begin position="535"/>
        <end position="556"/>
    </location>
</feature>
<feature type="transmembrane region" description="Helical" evidence="1">
    <location>
        <begin position="6"/>
        <end position="24"/>
    </location>
</feature>
<feature type="transmembrane region" description="Helical" evidence="1">
    <location>
        <begin position="568"/>
        <end position="586"/>
    </location>
</feature>
<reference evidence="2 3" key="1">
    <citation type="journal article" date="2016" name="Nat. Commun.">
        <title>Thousands of microbial genomes shed light on interconnected biogeochemical processes in an aquifer system.</title>
        <authorList>
            <person name="Anantharaman K."/>
            <person name="Brown C.T."/>
            <person name="Hug L.A."/>
            <person name="Sharon I."/>
            <person name="Castelle C.J."/>
            <person name="Probst A.J."/>
            <person name="Thomas B.C."/>
            <person name="Singh A."/>
            <person name="Wilkins M.J."/>
            <person name="Karaoz U."/>
            <person name="Brodie E.L."/>
            <person name="Williams K.H."/>
            <person name="Hubbard S.S."/>
            <person name="Banfield J.F."/>
        </authorList>
    </citation>
    <scope>NUCLEOTIDE SEQUENCE [LARGE SCALE GENOMIC DNA]</scope>
</reference>
<feature type="transmembrane region" description="Helical" evidence="1">
    <location>
        <begin position="309"/>
        <end position="331"/>
    </location>
</feature>
<dbReference type="Pfam" id="PF10060">
    <property type="entry name" value="DUF2298"/>
    <property type="match status" value="2"/>
</dbReference>
<feature type="transmembrane region" description="Helical" evidence="1">
    <location>
        <begin position="388"/>
        <end position="403"/>
    </location>
</feature>
<dbReference type="EMBL" id="MFZI01000076">
    <property type="protein sequence ID" value="OGK18093.1"/>
    <property type="molecule type" value="Genomic_DNA"/>
</dbReference>
<dbReference type="Proteomes" id="UP000177026">
    <property type="component" value="Unassembled WGS sequence"/>
</dbReference>
<dbReference type="AlphaFoldDB" id="A0A1F7GGQ8"/>
<evidence type="ECO:0000313" key="2">
    <source>
        <dbReference type="EMBL" id="OGK18093.1"/>
    </source>
</evidence>
<comment type="caution">
    <text evidence="2">The sequence shown here is derived from an EMBL/GenBank/DDBJ whole genome shotgun (WGS) entry which is preliminary data.</text>
</comment>
<feature type="transmembrane region" description="Helical" evidence="1">
    <location>
        <begin position="365"/>
        <end position="382"/>
    </location>
</feature>
<evidence type="ECO:0000313" key="3">
    <source>
        <dbReference type="Proteomes" id="UP000177026"/>
    </source>
</evidence>
<feature type="transmembrane region" description="Helical" evidence="1">
    <location>
        <begin position="195"/>
        <end position="220"/>
    </location>
</feature>
<dbReference type="PANTHER" id="PTHR10790:SF51">
    <property type="entry name" value="TETRATRICOPEPTIDE REPEAT PROTEIN"/>
    <property type="match status" value="1"/>
</dbReference>
<proteinExistence type="predicted"/>
<organism evidence="2 3">
    <name type="scientific">Candidatus Roizmanbacteria bacterium RIFCSPHIGHO2_01_FULL_39_8</name>
    <dbReference type="NCBI Taxonomy" id="1802033"/>
    <lineage>
        <taxon>Bacteria</taxon>
        <taxon>Candidatus Roizmaniibacteriota</taxon>
    </lineage>
</organism>
<feature type="transmembrane region" description="Helical" evidence="1">
    <location>
        <begin position="96"/>
        <end position="121"/>
    </location>
</feature>
<feature type="transmembrane region" description="Helical" evidence="1">
    <location>
        <begin position="36"/>
        <end position="58"/>
    </location>
</feature>
<name>A0A1F7GGQ8_9BACT</name>
<feature type="transmembrane region" description="Helical" evidence="1">
    <location>
        <begin position="500"/>
        <end position="523"/>
    </location>
</feature>
<dbReference type="InterPro" id="IPR018746">
    <property type="entry name" value="DUF2298"/>
</dbReference>
<protein>
    <recommendedName>
        <fullName evidence="4">YYY membrane protein</fullName>
    </recommendedName>
</protein>
<gene>
    <name evidence="2" type="ORF">A2866_03120</name>
</gene>
<dbReference type="PANTHER" id="PTHR10790">
    <property type="entry name" value="TPR-DOMAIN CONTAINING PROTEIN"/>
    <property type="match status" value="1"/>
</dbReference>
<evidence type="ECO:0008006" key="4">
    <source>
        <dbReference type="Google" id="ProtNLM"/>
    </source>
</evidence>
<evidence type="ECO:0000256" key="1">
    <source>
        <dbReference type="SAM" id="Phobius"/>
    </source>
</evidence>
<keyword evidence="1" id="KW-0472">Membrane</keyword>
<feature type="transmembrane region" description="Helical" evidence="1">
    <location>
        <begin position="410"/>
        <end position="429"/>
    </location>
</feature>
<sequence>MEWILTTLRWYIPLFILGLIFLPLTKRIFGKWFPDMGYAFSKIIAVLLLSYSVFVLGIVKILPFTFLSLLFLVVGSAIINWHLFKKQQKKEPFGKSLINSFIFIAIEEVLFFAALFFWAFVRGQEPSIRGLEKFMDFGFMNSILRSTYFPPLDMWLSSDPTHPNGYFINYYYFGHLVGAFLIKLTGIKAQIGYNLILATIFALSVVQSFSLVTGIIFTWIQRFGKKTGYIFNRAKLILYGVLGSFIVTLGGNLHTIYLFTTGYPNDNPIAFWKILSWYNPDKYWYPNATRFIPFTIHEFPSYSWVVADLHGHVFDIPFVLLTLAILFIFFVKVKESITTKIGEIQNAKLKVQNYNIKLKILNSRFLILPSVFIGFLTAIHYMTNAFDGPIYLLLTIMLLFLLYRVSVQFFFSIGVLLVSFIVFSLPFSIHFSPFVSGIGVNCSPSFLINIQKLGPFLFEKGNCQISPFWMLLLLWGFFWLNFILFLVSKRFKKQYGNSSIEQFIFVLFLLGTFLIVIPEFFYIKDIYPAHFRANTMFKLGYQAFIIMGIASAFVFFQIKQLPLRMNRLFSAVFVVFFFFVAIYPLFSIPSYYGQFTRPTVLDGSLWLVSNFPEDKEIIDYINSHITGQPVILEAQGDSYTDFERISAYTGNPTIAGWWVHEWLWRGSSNIVGDKIPDISAIYESADLTLTKKLLKKYNVSYVVISKMEQQKYPNLKEEKFKKIAKEIFRSSNRFGALYQVIN</sequence>
<feature type="transmembrane region" description="Helical" evidence="1">
    <location>
        <begin position="468"/>
        <end position="488"/>
    </location>
</feature>
<accession>A0A1F7GGQ8</accession>
<feature type="transmembrane region" description="Helical" evidence="1">
    <location>
        <begin position="64"/>
        <end position="84"/>
    </location>
</feature>